<proteinExistence type="predicted"/>
<dbReference type="InterPro" id="IPR020835">
    <property type="entry name" value="Catalase_sf"/>
</dbReference>
<accession>A0A8H4FES4</accession>
<protein>
    <submittedName>
        <fullName evidence="1">Uncharacterized protein</fullName>
    </submittedName>
</protein>
<dbReference type="RefSeq" id="XP_045257479.1">
    <property type="nucleotide sequence ID" value="XM_045409535.1"/>
</dbReference>
<dbReference type="Gene3D" id="2.40.180.10">
    <property type="entry name" value="Catalase core domain"/>
    <property type="match status" value="1"/>
</dbReference>
<sequence length="114" mass="12983">MASQKNPATKRNCNRAVYCPYQRDGFMTFGDNYGADPNYVRSDLRHVNFVGQQGASGYAIGGHEEWIGRVCGFTSQVTEDDFVQAREFWPVLGMFDRVSPELGDKIRKAVQYQY</sequence>
<evidence type="ECO:0000313" key="2">
    <source>
        <dbReference type="Proteomes" id="UP000613401"/>
    </source>
</evidence>
<keyword evidence="2" id="KW-1185">Reference proteome</keyword>
<name>A0A8H4FES4_COLGL</name>
<organism evidence="1 2">
    <name type="scientific">Colletotrichum gloeosporioides</name>
    <name type="common">Anthracnose fungus</name>
    <name type="synonym">Glomerella cingulata</name>
    <dbReference type="NCBI Taxonomy" id="474922"/>
    <lineage>
        <taxon>Eukaryota</taxon>
        <taxon>Fungi</taxon>
        <taxon>Dikarya</taxon>
        <taxon>Ascomycota</taxon>
        <taxon>Pezizomycotina</taxon>
        <taxon>Sordariomycetes</taxon>
        <taxon>Hypocreomycetidae</taxon>
        <taxon>Glomerellales</taxon>
        <taxon>Glomerellaceae</taxon>
        <taxon>Colletotrichum</taxon>
        <taxon>Colletotrichum gloeosporioides species complex</taxon>
    </lineage>
</organism>
<gene>
    <name evidence="1" type="ORF">GCG54_00009595</name>
</gene>
<dbReference type="AlphaFoldDB" id="A0A8H4FES4"/>
<reference evidence="1" key="1">
    <citation type="journal article" date="2020" name="Phytopathology">
        <title>Genome sequence and comparative analysis of Colletotrichum gloeosporioides isolated from Liriodendron leaves.</title>
        <authorList>
            <person name="Fu F.F."/>
            <person name="Hao Z."/>
            <person name="Wang P."/>
            <person name="Lu Y."/>
            <person name="Xue L.J."/>
            <person name="Wei G."/>
            <person name="Tian Y."/>
            <person name="Baishi H."/>
            <person name="Xu H."/>
            <person name="Shi J."/>
            <person name="Cheng T."/>
            <person name="Wang G."/>
            <person name="Yi Y."/>
            <person name="Chen J."/>
        </authorList>
    </citation>
    <scope>NUCLEOTIDE SEQUENCE</scope>
    <source>
        <strain evidence="1">Lc1</strain>
    </source>
</reference>
<dbReference type="SUPFAM" id="SSF56634">
    <property type="entry name" value="Heme-dependent catalase-like"/>
    <property type="match status" value="1"/>
</dbReference>
<comment type="caution">
    <text evidence="1">The sequence shown here is derived from an EMBL/GenBank/DDBJ whole genome shotgun (WGS) entry which is preliminary data.</text>
</comment>
<dbReference type="EMBL" id="WVTB01000097">
    <property type="protein sequence ID" value="KAF3798319.1"/>
    <property type="molecule type" value="Genomic_DNA"/>
</dbReference>
<dbReference type="GO" id="GO:0020037">
    <property type="term" value="F:heme binding"/>
    <property type="evidence" value="ECO:0007669"/>
    <property type="project" value="InterPro"/>
</dbReference>
<reference evidence="1" key="2">
    <citation type="submission" date="2020-03" db="EMBL/GenBank/DDBJ databases">
        <authorList>
            <person name="Fu F.-F."/>
            <person name="Chen J."/>
        </authorList>
    </citation>
    <scope>NUCLEOTIDE SEQUENCE</scope>
    <source>
        <strain evidence="1">Lc1</strain>
    </source>
</reference>
<dbReference type="GeneID" id="69016728"/>
<evidence type="ECO:0000313" key="1">
    <source>
        <dbReference type="EMBL" id="KAF3798319.1"/>
    </source>
</evidence>
<dbReference type="Proteomes" id="UP000613401">
    <property type="component" value="Unassembled WGS sequence"/>
</dbReference>